<feature type="domain" description="C2H2-type" evidence="3">
    <location>
        <begin position="11"/>
        <end position="33"/>
    </location>
</feature>
<protein>
    <recommendedName>
        <fullName evidence="3">C2H2-type domain-containing protein</fullName>
    </recommendedName>
</protein>
<evidence type="ECO:0000256" key="1">
    <source>
        <dbReference type="PROSITE-ProRule" id="PRU00042"/>
    </source>
</evidence>
<dbReference type="Gene3D" id="3.30.160.60">
    <property type="entry name" value="Classic Zinc Finger"/>
    <property type="match status" value="1"/>
</dbReference>
<reference evidence="6" key="3">
    <citation type="submission" date="2025-04" db="UniProtKB">
        <authorList>
            <consortium name="RefSeq"/>
        </authorList>
    </citation>
    <scope>IDENTIFICATION</scope>
    <source>
        <strain evidence="6">CBS 781.70</strain>
    </source>
</reference>
<dbReference type="PROSITE" id="PS00028">
    <property type="entry name" value="ZINC_FINGER_C2H2_1"/>
    <property type="match status" value="1"/>
</dbReference>
<dbReference type="SMART" id="SM00355">
    <property type="entry name" value="ZnF_C2H2"/>
    <property type="match status" value="2"/>
</dbReference>
<keyword evidence="1" id="KW-0479">Metal-binding</keyword>
<evidence type="ECO:0000256" key="2">
    <source>
        <dbReference type="SAM" id="MobiDB-lite"/>
    </source>
</evidence>
<dbReference type="PANTHER" id="PTHR35391:SF3">
    <property type="entry name" value="FINGER DOMAIN PROTEIN, PUTATIVE (AFU_ORTHOLOGUE AFUA_8G04300)-RELATED"/>
    <property type="match status" value="1"/>
</dbReference>
<reference evidence="6" key="2">
    <citation type="submission" date="2020-04" db="EMBL/GenBank/DDBJ databases">
        <authorList>
            <consortium name="NCBI Genome Project"/>
        </authorList>
    </citation>
    <scope>NUCLEOTIDE SEQUENCE</scope>
    <source>
        <strain evidence="6">CBS 781.70</strain>
    </source>
</reference>
<dbReference type="InterPro" id="IPR036236">
    <property type="entry name" value="Znf_C2H2_sf"/>
</dbReference>
<dbReference type="OrthoDB" id="6077919at2759"/>
<organism evidence="4">
    <name type="scientific">Eremomyces bilateralis CBS 781.70</name>
    <dbReference type="NCBI Taxonomy" id="1392243"/>
    <lineage>
        <taxon>Eukaryota</taxon>
        <taxon>Fungi</taxon>
        <taxon>Dikarya</taxon>
        <taxon>Ascomycota</taxon>
        <taxon>Pezizomycotina</taxon>
        <taxon>Dothideomycetes</taxon>
        <taxon>Dothideomycetes incertae sedis</taxon>
        <taxon>Eremomycetales</taxon>
        <taxon>Eremomycetaceae</taxon>
        <taxon>Eremomyces</taxon>
    </lineage>
</organism>
<reference evidence="4 6" key="1">
    <citation type="submission" date="2020-01" db="EMBL/GenBank/DDBJ databases">
        <authorList>
            <consortium name="DOE Joint Genome Institute"/>
            <person name="Haridas S."/>
            <person name="Albert R."/>
            <person name="Binder M."/>
            <person name="Bloem J."/>
            <person name="Labutti K."/>
            <person name="Salamov A."/>
            <person name="Andreopoulos B."/>
            <person name="Baker S.E."/>
            <person name="Barry K."/>
            <person name="Bills G."/>
            <person name="Bluhm B.H."/>
            <person name="Cannon C."/>
            <person name="Castanera R."/>
            <person name="Culley D.E."/>
            <person name="Daum C."/>
            <person name="Ezra D."/>
            <person name="Gonzalez J.B."/>
            <person name="Henrissat B."/>
            <person name="Kuo A."/>
            <person name="Liang C."/>
            <person name="Lipzen A."/>
            <person name="Lutzoni F."/>
            <person name="Magnuson J."/>
            <person name="Mondo S."/>
            <person name="Nolan M."/>
            <person name="Ohm R."/>
            <person name="Pangilinan J."/>
            <person name="Park H.-J."/>
            <person name="Ramirez L."/>
            <person name="Alfaro M."/>
            <person name="Sun H."/>
            <person name="Tritt A."/>
            <person name="Yoshinaga Y."/>
            <person name="Zwiers L.-H."/>
            <person name="Turgeon B.G."/>
            <person name="Goodwin S.B."/>
            <person name="Spatafora J.W."/>
            <person name="Crous P.W."/>
            <person name="Grigoriev I.V."/>
        </authorList>
    </citation>
    <scope>NUCLEOTIDE SEQUENCE</scope>
    <source>
        <strain evidence="4 6">CBS 781.70</strain>
    </source>
</reference>
<keyword evidence="5" id="KW-1185">Reference proteome</keyword>
<name>A0A6G1GIB0_9PEZI</name>
<dbReference type="SUPFAM" id="SSF57667">
    <property type="entry name" value="beta-beta-alpha zinc fingers"/>
    <property type="match status" value="1"/>
</dbReference>
<keyword evidence="1" id="KW-0863">Zinc-finger</keyword>
<dbReference type="PANTHER" id="PTHR35391">
    <property type="entry name" value="C2H2-TYPE DOMAIN-CONTAINING PROTEIN-RELATED"/>
    <property type="match status" value="1"/>
</dbReference>
<dbReference type="RefSeq" id="XP_033539231.1">
    <property type="nucleotide sequence ID" value="XM_033675895.1"/>
</dbReference>
<evidence type="ECO:0000313" key="4">
    <source>
        <dbReference type="EMBL" id="KAF1817600.1"/>
    </source>
</evidence>
<dbReference type="Proteomes" id="UP000504638">
    <property type="component" value="Unplaced"/>
</dbReference>
<sequence length="280" mass="32334">MTSEASTTKKLQCNECSKSTDRQCDMNKHKKRHRRPYGCTFPRCSKTFGSKSDWKRHENSQHFQSELWRCQQPARGRLPEFCARPFFHKEEYLTHLVKEHDRSASKVEEEVEKCRIGRNGQVRFWCGFCRTILSAEGTGAEAWEMRFTHIDEHINKEGKRVDSWLCVEENKLKGERKEEKTTILRENEEVGKKRGRENESPVEMPPRPPKTPRREMRTASTTAIAPSALYSLRMERAAGDSAHICCCGSGPYLKKVYSACLACGREFCSNCSSEELACHE</sequence>
<dbReference type="GO" id="GO:0008270">
    <property type="term" value="F:zinc ion binding"/>
    <property type="evidence" value="ECO:0007669"/>
    <property type="project" value="UniProtKB-KW"/>
</dbReference>
<dbReference type="PROSITE" id="PS50157">
    <property type="entry name" value="ZINC_FINGER_C2H2_2"/>
    <property type="match status" value="2"/>
</dbReference>
<dbReference type="EMBL" id="ML975149">
    <property type="protein sequence ID" value="KAF1817600.1"/>
    <property type="molecule type" value="Genomic_DNA"/>
</dbReference>
<dbReference type="AlphaFoldDB" id="A0A6G1GIB0"/>
<keyword evidence="1" id="KW-0862">Zinc</keyword>
<feature type="region of interest" description="Disordered" evidence="2">
    <location>
        <begin position="187"/>
        <end position="219"/>
    </location>
</feature>
<gene>
    <name evidence="4 6" type="ORF">P152DRAFT_387732</name>
</gene>
<evidence type="ECO:0000313" key="5">
    <source>
        <dbReference type="Proteomes" id="UP000504638"/>
    </source>
</evidence>
<evidence type="ECO:0000313" key="6">
    <source>
        <dbReference type="RefSeq" id="XP_033539231.1"/>
    </source>
</evidence>
<accession>A0A6G1GIB0</accession>
<feature type="compositionally biased region" description="Basic and acidic residues" evidence="2">
    <location>
        <begin position="187"/>
        <end position="199"/>
    </location>
</feature>
<dbReference type="InterPro" id="IPR013087">
    <property type="entry name" value="Znf_C2H2_type"/>
</dbReference>
<proteinExistence type="predicted"/>
<feature type="domain" description="C2H2-type" evidence="3">
    <location>
        <begin position="37"/>
        <end position="67"/>
    </location>
</feature>
<evidence type="ECO:0000259" key="3">
    <source>
        <dbReference type="PROSITE" id="PS50157"/>
    </source>
</evidence>
<dbReference type="GeneID" id="54416465"/>